<accession>A0ABS1CXM1</accession>
<dbReference type="EMBL" id="NRSG01000093">
    <property type="protein sequence ID" value="MBK1659279.1"/>
    <property type="molecule type" value="Genomic_DNA"/>
</dbReference>
<evidence type="ECO:0000313" key="2">
    <source>
        <dbReference type="EMBL" id="MBK1659279.1"/>
    </source>
</evidence>
<organism evidence="2 3">
    <name type="scientific">Paracraurococcus ruber</name>
    <dbReference type="NCBI Taxonomy" id="77675"/>
    <lineage>
        <taxon>Bacteria</taxon>
        <taxon>Pseudomonadati</taxon>
        <taxon>Pseudomonadota</taxon>
        <taxon>Alphaproteobacteria</taxon>
        <taxon>Acetobacterales</taxon>
        <taxon>Roseomonadaceae</taxon>
        <taxon>Paracraurococcus</taxon>
    </lineage>
</organism>
<protein>
    <submittedName>
        <fullName evidence="2">Uncharacterized protein</fullName>
    </submittedName>
</protein>
<gene>
    <name evidence="2" type="ORF">CKO45_13640</name>
</gene>
<sequence length="129" mass="13269">MLLGMADLDGVRRRVRDVGDGQKRRRKACALRPAAGAGGHPAFPGAAMPRAAAGVTRLTRGMAIVLALLPLLLAAPATAAPAGRNRPDAAWLDAARRFLCPHGGAPVRGQGGRCRPAPGEGPGRGWDRG</sequence>
<dbReference type="Proteomes" id="UP000697995">
    <property type="component" value="Unassembled WGS sequence"/>
</dbReference>
<keyword evidence="3" id="KW-1185">Reference proteome</keyword>
<evidence type="ECO:0000313" key="3">
    <source>
        <dbReference type="Proteomes" id="UP000697995"/>
    </source>
</evidence>
<feature type="non-terminal residue" evidence="2">
    <location>
        <position position="129"/>
    </location>
</feature>
<reference evidence="2 3" key="1">
    <citation type="journal article" date="2020" name="Microorganisms">
        <title>Osmotic Adaptation and Compatible Solute Biosynthesis of Phototrophic Bacteria as Revealed from Genome Analyses.</title>
        <authorList>
            <person name="Imhoff J.F."/>
            <person name="Rahn T."/>
            <person name="Kunzel S."/>
            <person name="Keller A."/>
            <person name="Neulinger S.C."/>
        </authorList>
    </citation>
    <scope>NUCLEOTIDE SEQUENCE [LARGE SCALE GENOMIC DNA]</scope>
    <source>
        <strain evidence="2 3">DSM 15382</strain>
    </source>
</reference>
<feature type="compositionally biased region" description="Gly residues" evidence="1">
    <location>
        <begin position="120"/>
        <end position="129"/>
    </location>
</feature>
<evidence type="ECO:0000256" key="1">
    <source>
        <dbReference type="SAM" id="MobiDB-lite"/>
    </source>
</evidence>
<feature type="region of interest" description="Disordered" evidence="1">
    <location>
        <begin position="102"/>
        <end position="129"/>
    </location>
</feature>
<comment type="caution">
    <text evidence="2">The sequence shown here is derived from an EMBL/GenBank/DDBJ whole genome shotgun (WGS) entry which is preliminary data.</text>
</comment>
<name>A0ABS1CXM1_9PROT</name>
<proteinExistence type="predicted"/>